<evidence type="ECO:0000256" key="1">
    <source>
        <dbReference type="SAM" id="MobiDB-lite"/>
    </source>
</evidence>
<feature type="region of interest" description="Disordered" evidence="1">
    <location>
        <begin position="1"/>
        <end position="22"/>
    </location>
</feature>
<evidence type="ECO:0000313" key="2">
    <source>
        <dbReference type="EMBL" id="CAI9972765.1"/>
    </source>
</evidence>
<organism evidence="2">
    <name type="scientific">Hexamita inflata</name>
    <dbReference type="NCBI Taxonomy" id="28002"/>
    <lineage>
        <taxon>Eukaryota</taxon>
        <taxon>Metamonada</taxon>
        <taxon>Diplomonadida</taxon>
        <taxon>Hexamitidae</taxon>
        <taxon>Hexamitinae</taxon>
        <taxon>Hexamita</taxon>
    </lineage>
</organism>
<dbReference type="EMBL" id="CATOUU010001114">
    <property type="protein sequence ID" value="CAI9972765.1"/>
    <property type="molecule type" value="Genomic_DNA"/>
</dbReference>
<evidence type="ECO:0000313" key="3">
    <source>
        <dbReference type="EMBL" id="CAL6024791.1"/>
    </source>
</evidence>
<gene>
    <name evidence="3" type="ORF">HINF_LOCUS29789</name>
    <name evidence="2" type="ORF">HINF_LOCUS60410</name>
</gene>
<dbReference type="EMBL" id="CAXDID020000096">
    <property type="protein sequence ID" value="CAL6024791.1"/>
    <property type="molecule type" value="Genomic_DNA"/>
</dbReference>
<reference evidence="2" key="1">
    <citation type="submission" date="2023-06" db="EMBL/GenBank/DDBJ databases">
        <authorList>
            <person name="Kurt Z."/>
        </authorList>
    </citation>
    <scope>NUCLEOTIDE SEQUENCE</scope>
</reference>
<evidence type="ECO:0000313" key="4">
    <source>
        <dbReference type="Proteomes" id="UP001642409"/>
    </source>
</evidence>
<sequence>MPAQRPFRLSSTSLQSWQEQPAGLKKKNRLVARCDQYNNNFAGGKRLFHPGPTTRREGHYFNVQNRKQSLEEEKQVLGDSANQITTAAAQLLKKGWRNARGAREP</sequence>
<protein>
    <submittedName>
        <fullName evidence="3">Hypothetical_protein</fullName>
    </submittedName>
</protein>
<keyword evidence="4" id="KW-1185">Reference proteome</keyword>
<feature type="compositionally biased region" description="Polar residues" evidence="1">
    <location>
        <begin position="9"/>
        <end position="19"/>
    </location>
</feature>
<comment type="caution">
    <text evidence="2">The sequence shown here is derived from an EMBL/GenBank/DDBJ whole genome shotgun (WGS) entry which is preliminary data.</text>
</comment>
<accession>A0AA86R8M9</accession>
<reference evidence="3 4" key="2">
    <citation type="submission" date="2024-07" db="EMBL/GenBank/DDBJ databases">
        <authorList>
            <person name="Akdeniz Z."/>
        </authorList>
    </citation>
    <scope>NUCLEOTIDE SEQUENCE [LARGE SCALE GENOMIC DNA]</scope>
</reference>
<dbReference type="Proteomes" id="UP001642409">
    <property type="component" value="Unassembled WGS sequence"/>
</dbReference>
<proteinExistence type="predicted"/>
<dbReference type="AlphaFoldDB" id="A0AA86R8M9"/>
<name>A0AA86R8M9_9EUKA</name>